<protein>
    <submittedName>
        <fullName evidence="1">Uncharacterized protein</fullName>
    </submittedName>
</protein>
<reference evidence="1" key="1">
    <citation type="submission" date="2014-11" db="EMBL/GenBank/DDBJ databases">
        <authorList>
            <person name="Amaro Gonzalez C."/>
        </authorList>
    </citation>
    <scope>NUCLEOTIDE SEQUENCE</scope>
</reference>
<organism evidence="1">
    <name type="scientific">Anguilla anguilla</name>
    <name type="common">European freshwater eel</name>
    <name type="synonym">Muraena anguilla</name>
    <dbReference type="NCBI Taxonomy" id="7936"/>
    <lineage>
        <taxon>Eukaryota</taxon>
        <taxon>Metazoa</taxon>
        <taxon>Chordata</taxon>
        <taxon>Craniata</taxon>
        <taxon>Vertebrata</taxon>
        <taxon>Euteleostomi</taxon>
        <taxon>Actinopterygii</taxon>
        <taxon>Neopterygii</taxon>
        <taxon>Teleostei</taxon>
        <taxon>Anguilliformes</taxon>
        <taxon>Anguillidae</taxon>
        <taxon>Anguilla</taxon>
    </lineage>
</organism>
<name>A0A0E9UID7_ANGAN</name>
<dbReference type="EMBL" id="GBXM01043552">
    <property type="protein sequence ID" value="JAH65025.1"/>
    <property type="molecule type" value="Transcribed_RNA"/>
</dbReference>
<evidence type="ECO:0000313" key="1">
    <source>
        <dbReference type="EMBL" id="JAH65025.1"/>
    </source>
</evidence>
<sequence length="52" mass="5765">MPSLDRKSGIPHDTDTPAPVKTRILLDSCSSLTTSSKVFRSLRFFLLGVLRC</sequence>
<accession>A0A0E9UID7</accession>
<reference evidence="1" key="2">
    <citation type="journal article" date="2015" name="Fish Shellfish Immunol.">
        <title>Early steps in the European eel (Anguilla anguilla)-Vibrio vulnificus interaction in the gills: Role of the RtxA13 toxin.</title>
        <authorList>
            <person name="Callol A."/>
            <person name="Pajuelo D."/>
            <person name="Ebbesson L."/>
            <person name="Teles M."/>
            <person name="MacKenzie S."/>
            <person name="Amaro C."/>
        </authorList>
    </citation>
    <scope>NUCLEOTIDE SEQUENCE</scope>
</reference>
<dbReference type="AlphaFoldDB" id="A0A0E9UID7"/>
<proteinExistence type="predicted"/>